<dbReference type="InterPro" id="IPR016186">
    <property type="entry name" value="C-type_lectin-like/link_sf"/>
</dbReference>
<name>A0A7J7JQA5_BUGNE</name>
<keyword evidence="1 6" id="KW-0768">Sushi</keyword>
<comment type="caution">
    <text evidence="9">The sequence shown here is derived from an EMBL/GenBank/DDBJ whole genome shotgun (WGS) entry which is preliminary data.</text>
</comment>
<dbReference type="Pfam" id="PF00084">
    <property type="entry name" value="Sushi"/>
    <property type="match status" value="2"/>
</dbReference>
<keyword evidence="3" id="KW-0677">Repeat</keyword>
<keyword evidence="2" id="KW-0732">Signal</keyword>
<dbReference type="SUPFAM" id="SSF57535">
    <property type="entry name" value="Complement control module/SCR domain"/>
    <property type="match status" value="4"/>
</dbReference>
<feature type="domain" description="Sushi" evidence="8">
    <location>
        <begin position="131"/>
        <end position="205"/>
    </location>
</feature>
<evidence type="ECO:0000313" key="9">
    <source>
        <dbReference type="EMBL" id="KAF6027628.1"/>
    </source>
</evidence>
<comment type="caution">
    <text evidence="6">Lacks conserved residue(s) required for the propagation of feature annotation.</text>
</comment>
<dbReference type="PANTHER" id="PTHR19325">
    <property type="entry name" value="COMPLEMENT COMPONENT-RELATED SUSHI DOMAIN-CONTAINING"/>
    <property type="match status" value="1"/>
</dbReference>
<dbReference type="PANTHER" id="PTHR19325:SF575">
    <property type="entry name" value="LOCOMOTION-RELATED PROTEIN HIKARU GENKI"/>
    <property type="match status" value="1"/>
</dbReference>
<evidence type="ECO:0000313" key="10">
    <source>
        <dbReference type="Proteomes" id="UP000593567"/>
    </source>
</evidence>
<evidence type="ECO:0000256" key="5">
    <source>
        <dbReference type="ARBA" id="ARBA00023180"/>
    </source>
</evidence>
<evidence type="ECO:0000256" key="4">
    <source>
        <dbReference type="ARBA" id="ARBA00023157"/>
    </source>
</evidence>
<accession>A0A7J7JQA5</accession>
<evidence type="ECO:0000256" key="3">
    <source>
        <dbReference type="ARBA" id="ARBA00022737"/>
    </source>
</evidence>
<dbReference type="CDD" id="cd00037">
    <property type="entry name" value="CLECT"/>
    <property type="match status" value="1"/>
</dbReference>
<evidence type="ECO:0000256" key="1">
    <source>
        <dbReference type="ARBA" id="ARBA00022659"/>
    </source>
</evidence>
<dbReference type="SMART" id="SM00032">
    <property type="entry name" value="CCP"/>
    <property type="match status" value="4"/>
</dbReference>
<evidence type="ECO:0000256" key="6">
    <source>
        <dbReference type="PROSITE-ProRule" id="PRU00302"/>
    </source>
</evidence>
<reference evidence="9" key="1">
    <citation type="submission" date="2020-06" db="EMBL/GenBank/DDBJ databases">
        <title>Draft genome of Bugula neritina, a colonial animal packing powerful symbionts and potential medicines.</title>
        <authorList>
            <person name="Rayko M."/>
        </authorList>
    </citation>
    <scope>NUCLEOTIDE SEQUENCE [LARGE SCALE GENOMIC DNA]</scope>
    <source>
        <strain evidence="9">Kwan_BN1</strain>
    </source>
</reference>
<dbReference type="PROSITE" id="PS50923">
    <property type="entry name" value="SUSHI"/>
    <property type="match status" value="4"/>
</dbReference>
<dbReference type="InterPro" id="IPR035976">
    <property type="entry name" value="Sushi/SCR/CCP_sf"/>
</dbReference>
<keyword evidence="10" id="KW-1185">Reference proteome</keyword>
<dbReference type="SMART" id="SM00034">
    <property type="entry name" value="CLECT"/>
    <property type="match status" value="1"/>
</dbReference>
<organism evidence="9 10">
    <name type="scientific">Bugula neritina</name>
    <name type="common">Brown bryozoan</name>
    <name type="synonym">Sertularia neritina</name>
    <dbReference type="NCBI Taxonomy" id="10212"/>
    <lineage>
        <taxon>Eukaryota</taxon>
        <taxon>Metazoa</taxon>
        <taxon>Spiralia</taxon>
        <taxon>Lophotrochozoa</taxon>
        <taxon>Bryozoa</taxon>
        <taxon>Gymnolaemata</taxon>
        <taxon>Cheilostomatida</taxon>
        <taxon>Flustrina</taxon>
        <taxon>Buguloidea</taxon>
        <taxon>Bugulidae</taxon>
        <taxon>Bugula</taxon>
    </lineage>
</organism>
<dbReference type="Gene3D" id="2.20.28.230">
    <property type="match status" value="1"/>
</dbReference>
<keyword evidence="4" id="KW-1015">Disulfide bond</keyword>
<dbReference type="InterPro" id="IPR050350">
    <property type="entry name" value="Compl-Cell_Adhes-Reg"/>
</dbReference>
<dbReference type="CDD" id="cd00033">
    <property type="entry name" value="CCP"/>
    <property type="match status" value="2"/>
</dbReference>
<evidence type="ECO:0000259" key="7">
    <source>
        <dbReference type="PROSITE" id="PS50041"/>
    </source>
</evidence>
<dbReference type="PROSITE" id="PS50041">
    <property type="entry name" value="C_TYPE_LECTIN_2"/>
    <property type="match status" value="1"/>
</dbReference>
<dbReference type="EMBL" id="VXIV02002058">
    <property type="protein sequence ID" value="KAF6027628.1"/>
    <property type="molecule type" value="Genomic_DNA"/>
</dbReference>
<keyword evidence="5" id="KW-0325">Glycoprotein</keyword>
<protein>
    <submittedName>
        <fullName evidence="9">SVEP1</fullName>
    </submittedName>
</protein>
<dbReference type="InterPro" id="IPR016187">
    <property type="entry name" value="CTDL_fold"/>
</dbReference>
<sequence>MRVKSVCDRLWHSRGLHCYFVSNSTGTYANTFSTCQQFKALPVDIEDYSENSFLVDISPKATDELYWIGYEHVVGNIWRWNATSSTGLFQNWEPGEPDGQGKCSAIAAYGRGRWRDRDCRTKLKFICKKKADCSAPPVMINGLDVRTSVPALLSENHIIFASSTIAFYECEDGYEFADRGFSKSSVCEIGGRWEPNVPSNTPCMPKKCTSPPQYDFTVSNVDPAIEYYTFGSIITYQCSPGYWFHPYEVTTSEKYLKCESDKTWRETNSKANNIPLDKCSKMHCIRPVTANSVSNTSLNVFGTIARYECDYGYKYSDNETVKIFECGRETWSPPAEQCIVGKCPRHFVQNAIATPDSVDFGTTVTWQCLPGHKYADTKVRKEMYCQGNEKWDRIINAGCESKCSIYIRHIVSFVSSKLRILFYHIYNRYYQIL</sequence>
<feature type="domain" description="C-type lectin" evidence="7">
    <location>
        <begin position="14"/>
        <end position="128"/>
    </location>
</feature>
<dbReference type="Pfam" id="PF00059">
    <property type="entry name" value="Lectin_C"/>
    <property type="match status" value="1"/>
</dbReference>
<dbReference type="OrthoDB" id="6271941at2759"/>
<dbReference type="Proteomes" id="UP000593567">
    <property type="component" value="Unassembled WGS sequence"/>
</dbReference>
<dbReference type="Gene3D" id="2.10.70.10">
    <property type="entry name" value="Complement Module, domain 1"/>
    <property type="match status" value="3"/>
</dbReference>
<gene>
    <name evidence="9" type="ORF">EB796_014058</name>
</gene>
<evidence type="ECO:0000259" key="8">
    <source>
        <dbReference type="PROSITE" id="PS50923"/>
    </source>
</evidence>
<feature type="domain" description="Sushi" evidence="8">
    <location>
        <begin position="341"/>
        <end position="401"/>
    </location>
</feature>
<proteinExistence type="predicted"/>
<dbReference type="InterPro" id="IPR000436">
    <property type="entry name" value="Sushi_SCR_CCP_dom"/>
</dbReference>
<dbReference type="AlphaFoldDB" id="A0A7J7JQA5"/>
<evidence type="ECO:0000256" key="2">
    <source>
        <dbReference type="ARBA" id="ARBA00022729"/>
    </source>
</evidence>
<feature type="domain" description="Sushi" evidence="8">
    <location>
        <begin position="206"/>
        <end position="281"/>
    </location>
</feature>
<feature type="domain" description="Sushi" evidence="8">
    <location>
        <begin position="282"/>
        <end position="340"/>
    </location>
</feature>
<dbReference type="InterPro" id="IPR001304">
    <property type="entry name" value="C-type_lectin-like"/>
</dbReference>
<dbReference type="SUPFAM" id="SSF56436">
    <property type="entry name" value="C-type lectin-like"/>
    <property type="match status" value="1"/>
</dbReference>
<dbReference type="Gene3D" id="3.10.100.10">
    <property type="entry name" value="Mannose-Binding Protein A, subunit A"/>
    <property type="match status" value="1"/>
</dbReference>